<name>A0ABP8LMF9_9BACT</name>
<proteinExistence type="predicted"/>
<dbReference type="PROSITE" id="PS51257">
    <property type="entry name" value="PROKAR_LIPOPROTEIN"/>
    <property type="match status" value="1"/>
</dbReference>
<accession>A0ABP8LMF9</accession>
<evidence type="ECO:0000313" key="2">
    <source>
        <dbReference type="EMBL" id="GAA4431805.1"/>
    </source>
</evidence>
<reference evidence="3" key="1">
    <citation type="journal article" date="2019" name="Int. J. Syst. Evol. Microbiol.">
        <title>The Global Catalogue of Microorganisms (GCM) 10K type strain sequencing project: providing services to taxonomists for standard genome sequencing and annotation.</title>
        <authorList>
            <consortium name="The Broad Institute Genomics Platform"/>
            <consortium name="The Broad Institute Genome Sequencing Center for Infectious Disease"/>
            <person name="Wu L."/>
            <person name="Ma J."/>
        </authorList>
    </citation>
    <scope>NUCLEOTIDE SEQUENCE [LARGE SCALE GENOMIC DNA]</scope>
    <source>
        <strain evidence="3">JCM 31920</strain>
    </source>
</reference>
<comment type="caution">
    <text evidence="2">The sequence shown here is derived from an EMBL/GenBank/DDBJ whole genome shotgun (WGS) entry which is preliminary data.</text>
</comment>
<organism evidence="2 3">
    <name type="scientific">Ravibacter arvi</name>
    <dbReference type="NCBI Taxonomy" id="2051041"/>
    <lineage>
        <taxon>Bacteria</taxon>
        <taxon>Pseudomonadati</taxon>
        <taxon>Bacteroidota</taxon>
        <taxon>Cytophagia</taxon>
        <taxon>Cytophagales</taxon>
        <taxon>Spirosomataceae</taxon>
        <taxon>Ravibacter</taxon>
    </lineage>
</organism>
<protein>
    <recommendedName>
        <fullName evidence="4">Lipoprotein</fullName>
    </recommendedName>
</protein>
<evidence type="ECO:0000256" key="1">
    <source>
        <dbReference type="SAM" id="SignalP"/>
    </source>
</evidence>
<dbReference type="RefSeq" id="WP_345026237.1">
    <property type="nucleotide sequence ID" value="NZ_BAABEY010000001.1"/>
</dbReference>
<keyword evidence="3" id="KW-1185">Reference proteome</keyword>
<dbReference type="EMBL" id="BAABEY010000001">
    <property type="protein sequence ID" value="GAA4431805.1"/>
    <property type="molecule type" value="Genomic_DNA"/>
</dbReference>
<keyword evidence="1" id="KW-0732">Signal</keyword>
<gene>
    <name evidence="2" type="ORF">GCM10023091_03100</name>
</gene>
<feature type="signal peptide" evidence="1">
    <location>
        <begin position="1"/>
        <end position="23"/>
    </location>
</feature>
<sequence length="200" mass="22744">MISRSVKHHTLFYFLFVAALLVAGCSRQTDSGQAEEASEKPLSEELRKSNAYPLWELIIGDYNTGIFRGVSFGDSRDKVKITETFEIFEELPEQIGYTHDTRDLETIDVYYHFSEQQMTDRMVVDIFLNGKSSVDQLWQISDWYFSNRFGAPSETTESSKTWVSDEVRLVVENVSSGIDNGLKITLTPAKAEALAIHRAQ</sequence>
<feature type="chain" id="PRO_5046420918" description="Lipoprotein" evidence="1">
    <location>
        <begin position="24"/>
        <end position="200"/>
    </location>
</feature>
<evidence type="ECO:0008006" key="4">
    <source>
        <dbReference type="Google" id="ProtNLM"/>
    </source>
</evidence>
<dbReference type="Proteomes" id="UP001501508">
    <property type="component" value="Unassembled WGS sequence"/>
</dbReference>
<evidence type="ECO:0000313" key="3">
    <source>
        <dbReference type="Proteomes" id="UP001501508"/>
    </source>
</evidence>